<dbReference type="OrthoDB" id="9767864at2"/>
<dbReference type="PANTHER" id="PTHR35861:SF1">
    <property type="entry name" value="PHAGE TAIL SHEATH PROTEIN"/>
    <property type="match status" value="1"/>
</dbReference>
<evidence type="ECO:0000313" key="6">
    <source>
        <dbReference type="Proteomes" id="UP000319732"/>
    </source>
</evidence>
<proteinExistence type="inferred from homology"/>
<evidence type="ECO:0000256" key="2">
    <source>
        <dbReference type="SAM" id="MobiDB-lite"/>
    </source>
</evidence>
<keyword evidence="6" id="KW-1185">Reference proteome</keyword>
<dbReference type="Pfam" id="PF04984">
    <property type="entry name" value="Phage_sheath_1"/>
    <property type="match status" value="1"/>
</dbReference>
<feature type="domain" description="Tail sheath protein C-terminal" evidence="4">
    <location>
        <begin position="329"/>
        <end position="428"/>
    </location>
</feature>
<evidence type="ECO:0000259" key="3">
    <source>
        <dbReference type="Pfam" id="PF04984"/>
    </source>
</evidence>
<feature type="compositionally biased region" description="Low complexity" evidence="2">
    <location>
        <begin position="62"/>
        <end position="74"/>
    </location>
</feature>
<protein>
    <submittedName>
        <fullName evidence="5">Phage tail protein</fullName>
    </submittedName>
</protein>
<dbReference type="PANTHER" id="PTHR35861">
    <property type="match status" value="1"/>
</dbReference>
<dbReference type="InterPro" id="IPR052042">
    <property type="entry name" value="Tail_sheath_structural"/>
</dbReference>
<dbReference type="AlphaFoldDB" id="A0A545T5U0"/>
<comment type="similarity">
    <text evidence="1">Belongs to the myoviridae tail sheath protein family.</text>
</comment>
<dbReference type="InterPro" id="IPR020287">
    <property type="entry name" value="Tail_sheath_C"/>
</dbReference>
<evidence type="ECO:0000256" key="1">
    <source>
        <dbReference type="ARBA" id="ARBA00008005"/>
    </source>
</evidence>
<evidence type="ECO:0000313" key="5">
    <source>
        <dbReference type="EMBL" id="TQV72583.1"/>
    </source>
</evidence>
<feature type="region of interest" description="Disordered" evidence="2">
    <location>
        <begin position="60"/>
        <end position="111"/>
    </location>
</feature>
<name>A0A545T5U0_9GAMM</name>
<sequence>MGDFLHGIQINEDDSGPRPIAGSNSAIIGLVGTAASSELKANQVILIAGSRKDVEKYGLAISKSESPSDDSASKLPPVATEPESVAGAESSANAKKKSERKATESAAPVMAADEVPVPDSFKKDSLPYALAGILDQTSALIVVIKAESDADTHIKAAIDRLKSAESVVHQCPRILVAPGFSDNSGIRDKLAEVAGIVRGVAVVDAVDSEAYTEALTDIAGDTAGGKPGISDPRVYAVYPPLTVAVDAETTIDEPASARVAGVIARSDAQRGFWYSPSNQPVKGIVGTKYPIDFALDNVNSTANRLNGGKVATIIQQNGYRLWGNRSTATDAKWQFISVRRTADLINDALLRSHLWALDRNITSTYVADVTEGVNAYLRYLKNIGAIINGRCWADPADNTPDRIQQGKVVFSFDFTPPYPAEHIVFNSRLVNDYLVEVFA</sequence>
<feature type="region of interest" description="Disordered" evidence="2">
    <location>
        <begin position="1"/>
        <end position="23"/>
    </location>
</feature>
<dbReference type="Gene3D" id="3.40.50.11780">
    <property type="match status" value="1"/>
</dbReference>
<dbReference type="Proteomes" id="UP000319732">
    <property type="component" value="Unassembled WGS sequence"/>
</dbReference>
<dbReference type="EMBL" id="VHSG01000019">
    <property type="protein sequence ID" value="TQV72583.1"/>
    <property type="molecule type" value="Genomic_DNA"/>
</dbReference>
<dbReference type="InterPro" id="IPR035089">
    <property type="entry name" value="Phage_sheath_subtilisin"/>
</dbReference>
<reference evidence="5 6" key="1">
    <citation type="submission" date="2019-06" db="EMBL/GenBank/DDBJ databases">
        <title>Whole genome sequence for Cellvibrionaceae sp. R142.</title>
        <authorList>
            <person name="Wang G."/>
        </authorList>
    </citation>
    <scope>NUCLEOTIDE SEQUENCE [LARGE SCALE GENOMIC DNA]</scope>
    <source>
        <strain evidence="5 6">R142</strain>
    </source>
</reference>
<feature type="domain" description="Tail sheath protein subtilisin-like" evidence="3">
    <location>
        <begin position="169"/>
        <end position="327"/>
    </location>
</feature>
<gene>
    <name evidence="5" type="ORF">FKG94_17945</name>
</gene>
<dbReference type="Pfam" id="PF17482">
    <property type="entry name" value="Phage_sheath_1C"/>
    <property type="match status" value="1"/>
</dbReference>
<dbReference type="RefSeq" id="WP_142905715.1">
    <property type="nucleotide sequence ID" value="NZ_ML660098.1"/>
</dbReference>
<accession>A0A545T5U0</accession>
<organism evidence="5 6">
    <name type="scientific">Exilibacterium tricleocarpae</name>
    <dbReference type="NCBI Taxonomy" id="2591008"/>
    <lineage>
        <taxon>Bacteria</taxon>
        <taxon>Pseudomonadati</taxon>
        <taxon>Pseudomonadota</taxon>
        <taxon>Gammaproteobacteria</taxon>
        <taxon>Cellvibrionales</taxon>
        <taxon>Cellvibrionaceae</taxon>
        <taxon>Exilibacterium</taxon>
    </lineage>
</organism>
<evidence type="ECO:0000259" key="4">
    <source>
        <dbReference type="Pfam" id="PF17482"/>
    </source>
</evidence>
<comment type="caution">
    <text evidence="5">The sequence shown here is derived from an EMBL/GenBank/DDBJ whole genome shotgun (WGS) entry which is preliminary data.</text>
</comment>